<keyword evidence="3" id="KW-1185">Reference proteome</keyword>
<keyword evidence="1" id="KW-1133">Transmembrane helix</keyword>
<dbReference type="Proteomes" id="UP000671879">
    <property type="component" value="Chromosome"/>
</dbReference>
<keyword evidence="1" id="KW-0812">Transmembrane</keyword>
<evidence type="ECO:0000313" key="3">
    <source>
        <dbReference type="Proteomes" id="UP000671879"/>
    </source>
</evidence>
<reference evidence="3" key="1">
    <citation type="submission" date="2021-04" db="EMBL/GenBank/DDBJ databases">
        <title>A novel Synergistetes isolate from a pyrite-forming mixed culture.</title>
        <authorList>
            <person name="Bunk B."/>
            <person name="Sproer C."/>
            <person name="Spring S."/>
            <person name="Pester M."/>
        </authorList>
    </citation>
    <scope>NUCLEOTIDE SEQUENCE [LARGE SCALE GENOMIC DNA]</scope>
    <source>
        <strain evidence="3">J.5.4.2-T.3.5.2</strain>
    </source>
</reference>
<evidence type="ECO:0000313" key="2">
    <source>
        <dbReference type="EMBL" id="QTX31554.1"/>
    </source>
</evidence>
<dbReference type="EMBL" id="CP072943">
    <property type="protein sequence ID" value="QTX31554.1"/>
    <property type="molecule type" value="Genomic_DNA"/>
</dbReference>
<organism evidence="2 3">
    <name type="scientific">Aminithiophilus ramosus</name>
    <dbReference type="NCBI Taxonomy" id="3029084"/>
    <lineage>
        <taxon>Bacteria</taxon>
        <taxon>Thermotogati</taxon>
        <taxon>Synergistota</taxon>
        <taxon>Synergistia</taxon>
        <taxon>Synergistales</taxon>
        <taxon>Aminithiophilaceae</taxon>
        <taxon>Aminithiophilus</taxon>
    </lineage>
</organism>
<gene>
    <name evidence="2" type="primary">mreD</name>
    <name evidence="2" type="ORF">KAR29_09270</name>
</gene>
<dbReference type="KEGG" id="aram:KAR29_09270"/>
<evidence type="ECO:0000256" key="1">
    <source>
        <dbReference type="SAM" id="Phobius"/>
    </source>
</evidence>
<proteinExistence type="predicted"/>
<dbReference type="AlphaFoldDB" id="A0A9Q7EUW3"/>
<name>A0A9Q7EUW3_9BACT</name>
<sequence>MTLALIWLLQDILQVLATETLIVPDLFLMGLVSFGASRRFEPQSLLWSAFAGGLLWDARWTGLLGFSALLYVAAIWLFLALWGRIPQAGRSPILLGFVALGLHLAVGLGHFFSWGDAATEPLFVNQQILALPVVVLVGWWGCRGEKDGE</sequence>
<feature type="transmembrane region" description="Helical" evidence="1">
    <location>
        <begin position="124"/>
        <end position="142"/>
    </location>
</feature>
<accession>A0A9Q7EUW3</accession>
<feature type="transmembrane region" description="Helical" evidence="1">
    <location>
        <begin position="60"/>
        <end position="81"/>
    </location>
</feature>
<feature type="transmembrane region" description="Helical" evidence="1">
    <location>
        <begin position="93"/>
        <end position="112"/>
    </location>
</feature>
<dbReference type="RefSeq" id="WP_274372722.1">
    <property type="nucleotide sequence ID" value="NZ_CP072943.1"/>
</dbReference>
<protein>
    <submittedName>
        <fullName evidence="2">Rod shape-determining protein MreD</fullName>
    </submittedName>
</protein>
<keyword evidence="1" id="KW-0472">Membrane</keyword>